<evidence type="ECO:0000313" key="2">
    <source>
        <dbReference type="WBParaSite" id="nRc.2.0.1.t09135-RA"/>
    </source>
</evidence>
<organism evidence="1 2">
    <name type="scientific">Romanomermis culicivorax</name>
    <name type="common">Nematode worm</name>
    <dbReference type="NCBI Taxonomy" id="13658"/>
    <lineage>
        <taxon>Eukaryota</taxon>
        <taxon>Metazoa</taxon>
        <taxon>Ecdysozoa</taxon>
        <taxon>Nematoda</taxon>
        <taxon>Enoplea</taxon>
        <taxon>Dorylaimia</taxon>
        <taxon>Mermithida</taxon>
        <taxon>Mermithoidea</taxon>
        <taxon>Mermithidae</taxon>
        <taxon>Romanomermis</taxon>
    </lineage>
</organism>
<evidence type="ECO:0000313" key="1">
    <source>
        <dbReference type="Proteomes" id="UP000887565"/>
    </source>
</evidence>
<dbReference type="AlphaFoldDB" id="A0A915I5K6"/>
<sequence length="173" mass="18225">MRCVPDKGGGGAKIADFRTGVGATVAATYGTVGGTGAKASYSNFMLRQSESVKLDKLSTSIFPNKGQKITNLGCQVLRSEFSIFKSSRIIVYGTKQSLKLEFIVATTITNVSSGSRNSVIGTIINNTHALRLAAPFNFFGSLTATVTAGDEIPFTGMTVTEGIICTLGRGELR</sequence>
<keyword evidence="1" id="KW-1185">Reference proteome</keyword>
<protein>
    <submittedName>
        <fullName evidence="2">Uncharacterized protein</fullName>
    </submittedName>
</protein>
<reference evidence="2" key="1">
    <citation type="submission" date="2022-11" db="UniProtKB">
        <authorList>
            <consortium name="WormBaseParasite"/>
        </authorList>
    </citation>
    <scope>IDENTIFICATION</scope>
</reference>
<name>A0A915I5K6_ROMCU</name>
<proteinExistence type="predicted"/>
<dbReference type="Proteomes" id="UP000887565">
    <property type="component" value="Unplaced"/>
</dbReference>
<dbReference type="WBParaSite" id="nRc.2.0.1.t09135-RA">
    <property type="protein sequence ID" value="nRc.2.0.1.t09135-RA"/>
    <property type="gene ID" value="nRc.2.0.1.g09135"/>
</dbReference>
<accession>A0A915I5K6</accession>